<gene>
    <name evidence="2" type="primary">RNF17_0</name>
    <name evidence="2" type="ORF">g.46257</name>
</gene>
<reference evidence="2" key="1">
    <citation type="submission" date="2018-04" db="EMBL/GenBank/DDBJ databases">
        <title>Transcriptome of Schizaphis graminum biotype I.</title>
        <authorList>
            <person name="Scully E.D."/>
            <person name="Geib S.M."/>
            <person name="Palmer N.A."/>
            <person name="Koch K."/>
            <person name="Bradshaw J."/>
            <person name="Heng-Moss T."/>
            <person name="Sarath G."/>
        </authorList>
    </citation>
    <scope>NUCLEOTIDE SEQUENCE</scope>
</reference>
<dbReference type="Pfam" id="PF00567">
    <property type="entry name" value="TUDOR"/>
    <property type="match status" value="1"/>
</dbReference>
<organism evidence="2">
    <name type="scientific">Schizaphis graminum</name>
    <name type="common">Green bug aphid</name>
    <dbReference type="NCBI Taxonomy" id="13262"/>
    <lineage>
        <taxon>Eukaryota</taxon>
        <taxon>Metazoa</taxon>
        <taxon>Ecdysozoa</taxon>
        <taxon>Arthropoda</taxon>
        <taxon>Hexapoda</taxon>
        <taxon>Insecta</taxon>
        <taxon>Pterygota</taxon>
        <taxon>Neoptera</taxon>
        <taxon>Paraneoptera</taxon>
        <taxon>Hemiptera</taxon>
        <taxon>Sternorrhyncha</taxon>
        <taxon>Aphidomorpha</taxon>
        <taxon>Aphidoidea</taxon>
        <taxon>Aphididae</taxon>
        <taxon>Aphidini</taxon>
        <taxon>Schizaphis</taxon>
    </lineage>
</organism>
<dbReference type="CDD" id="cd20379">
    <property type="entry name" value="Tudor_dTUD-like"/>
    <property type="match status" value="1"/>
</dbReference>
<sequence>MDDPIKEKIKLSEMIELQFEHKSIPVSFLKVGLKNALPYPIQFNAEFLVKHVIGVRLSVNFDESKAEGWKYVDLTITPVKEHMNSILYNLVEPLWLKDDVITDGSDGNYSTYMDLLRNKLIEKSVVKMKFVVYHDGVFYMRDKLFGKSFSILSDMIKEYCGLNLSPYLPHIDEVCLGRFPDGLWYRVICDQMKPGSLVKVHSVDLGNIAYLNTRNLKKLPLELLFHPTHVSLCILDSSIQINEKNIEILQKYENTDCEVTVLKSLGGKNHYLINCPFFEEILQ</sequence>
<accession>A0A2S2NDQ2</accession>
<protein>
    <submittedName>
        <fullName evidence="2">RING finger protein</fullName>
    </submittedName>
</protein>
<dbReference type="SMART" id="SM00333">
    <property type="entry name" value="TUDOR"/>
    <property type="match status" value="1"/>
</dbReference>
<dbReference type="EMBL" id="GGMR01002722">
    <property type="protein sequence ID" value="MBY15341.1"/>
    <property type="molecule type" value="Transcribed_RNA"/>
</dbReference>
<proteinExistence type="predicted"/>
<dbReference type="InterPro" id="IPR002999">
    <property type="entry name" value="Tudor"/>
</dbReference>
<dbReference type="AlphaFoldDB" id="A0A2S2NDQ2"/>
<dbReference type="Gene3D" id="2.30.30.140">
    <property type="match status" value="1"/>
</dbReference>
<feature type="domain" description="Tudor" evidence="1">
    <location>
        <begin position="167"/>
        <end position="224"/>
    </location>
</feature>
<evidence type="ECO:0000313" key="2">
    <source>
        <dbReference type="EMBL" id="MBY15341.1"/>
    </source>
</evidence>
<evidence type="ECO:0000259" key="1">
    <source>
        <dbReference type="SMART" id="SM00333"/>
    </source>
</evidence>
<dbReference type="SUPFAM" id="SSF63748">
    <property type="entry name" value="Tudor/PWWP/MBT"/>
    <property type="match status" value="1"/>
</dbReference>
<name>A0A2S2NDQ2_SCHGA</name>